<proteinExistence type="inferred from homology"/>
<dbReference type="InterPro" id="IPR021109">
    <property type="entry name" value="Peptidase_aspartic_dom_sf"/>
</dbReference>
<evidence type="ECO:0000256" key="2">
    <source>
        <dbReference type="ARBA" id="ARBA00007447"/>
    </source>
</evidence>
<evidence type="ECO:0000256" key="6">
    <source>
        <dbReference type="ARBA" id="ARBA00022750"/>
    </source>
</evidence>
<dbReference type="Gene3D" id="2.40.70.10">
    <property type="entry name" value="Acid Proteases"/>
    <property type="match status" value="2"/>
</dbReference>
<feature type="region of interest" description="Disordered" evidence="13">
    <location>
        <begin position="60"/>
        <end position="84"/>
    </location>
</feature>
<evidence type="ECO:0000259" key="15">
    <source>
        <dbReference type="PROSITE" id="PS51767"/>
    </source>
</evidence>
<dbReference type="Pfam" id="PF00026">
    <property type="entry name" value="Asp"/>
    <property type="match status" value="1"/>
</dbReference>
<keyword evidence="4 12" id="KW-0645">Protease</keyword>
<keyword evidence="7 12" id="KW-0378">Hydrolase</keyword>
<dbReference type="PROSITE" id="PS00141">
    <property type="entry name" value="ASP_PROTEASE"/>
    <property type="match status" value="2"/>
</dbReference>
<keyword evidence="6 12" id="KW-0064">Aspartyl protease</keyword>
<sequence length="415" mass="44114">MKITATLISLAAAASLLIVEAQHPAGTAIPLSLNPNHKRNFRAAIAKLAHRYPQLDLESHHTFHPPGAPVDNGARDKGTGSGQVPLIDVGNDSEYYGTVQVGTPGQPFRLDFDTGSSDIWFPTSDCNTQACKAHHRFDAKKSSTYKKDGRPWKIGYGDGSNASGILASDIVNVGGIKVRQTIGLATNESAQFASSPEDGLFGLGFNTIESVKGVKTFLDNAIESKAIAQPLVSVFLPSVRRNGGKGGNYLFGAIDKTRFTGALQYIPVTRKGYWQINISNAKYNNKALTQASEGIIDTGTTLIIVGNAAAAAIHKNIKGAVDSSKDPNIGGWTVPCSLAKTSKDNVAFTMGGKDFQVPVADLAWAPLDKTGKDCYSGVQGGQDGLWILGDVFIKNNYCVFEQSASPRIGVAPLKY</sequence>
<dbReference type="PANTHER" id="PTHR47966:SF1">
    <property type="entry name" value="ASPARTYL PROTEINASE"/>
    <property type="match status" value="1"/>
</dbReference>
<feature type="signal peptide" evidence="14">
    <location>
        <begin position="1"/>
        <end position="21"/>
    </location>
</feature>
<gene>
    <name evidence="16" type="ORF">K457DRAFT_141716</name>
</gene>
<dbReference type="Proteomes" id="UP000078512">
    <property type="component" value="Unassembled WGS sequence"/>
</dbReference>
<keyword evidence="9 11" id="KW-1015">Disulfide bond</keyword>
<dbReference type="STRING" id="1314771.A0A197JJL5"/>
<feature type="disulfide bond" evidence="11">
    <location>
        <begin position="336"/>
        <end position="374"/>
    </location>
</feature>
<evidence type="ECO:0000256" key="4">
    <source>
        <dbReference type="ARBA" id="ARBA00022670"/>
    </source>
</evidence>
<dbReference type="PRINTS" id="PR00792">
    <property type="entry name" value="PEPSIN"/>
</dbReference>
<evidence type="ECO:0000256" key="13">
    <source>
        <dbReference type="SAM" id="MobiDB-lite"/>
    </source>
</evidence>
<dbReference type="EC" id="3.4.23.21" evidence="3"/>
<feature type="active site" evidence="10">
    <location>
        <position position="113"/>
    </location>
</feature>
<keyword evidence="8" id="KW-0865">Zymogen</keyword>
<dbReference type="EMBL" id="KV442089">
    <property type="protein sequence ID" value="OAQ24696.1"/>
    <property type="molecule type" value="Genomic_DNA"/>
</dbReference>
<dbReference type="GO" id="GO:0004190">
    <property type="term" value="F:aspartic-type endopeptidase activity"/>
    <property type="evidence" value="ECO:0007669"/>
    <property type="project" value="UniProtKB-KW"/>
</dbReference>
<dbReference type="FunFam" id="2.40.70.10:FF:000115">
    <property type="entry name" value="Lysosomal aspartic protease"/>
    <property type="match status" value="1"/>
</dbReference>
<keyword evidence="17" id="KW-1185">Reference proteome</keyword>
<evidence type="ECO:0000256" key="12">
    <source>
        <dbReference type="RuleBase" id="RU000454"/>
    </source>
</evidence>
<protein>
    <recommendedName>
        <fullName evidence="3">rhizopuspepsin</fullName>
        <ecNumber evidence="3">3.4.23.21</ecNumber>
    </recommendedName>
</protein>
<feature type="disulfide bond" evidence="11">
    <location>
        <begin position="126"/>
        <end position="131"/>
    </location>
</feature>
<evidence type="ECO:0000256" key="3">
    <source>
        <dbReference type="ARBA" id="ARBA00013205"/>
    </source>
</evidence>
<evidence type="ECO:0000256" key="7">
    <source>
        <dbReference type="ARBA" id="ARBA00022801"/>
    </source>
</evidence>
<dbReference type="OrthoDB" id="15189at2759"/>
<evidence type="ECO:0000256" key="8">
    <source>
        <dbReference type="ARBA" id="ARBA00023145"/>
    </source>
</evidence>
<organism evidence="16 17">
    <name type="scientific">Linnemannia elongata AG-77</name>
    <dbReference type="NCBI Taxonomy" id="1314771"/>
    <lineage>
        <taxon>Eukaryota</taxon>
        <taxon>Fungi</taxon>
        <taxon>Fungi incertae sedis</taxon>
        <taxon>Mucoromycota</taxon>
        <taxon>Mortierellomycotina</taxon>
        <taxon>Mortierellomycetes</taxon>
        <taxon>Mortierellales</taxon>
        <taxon>Mortierellaceae</taxon>
        <taxon>Linnemannia</taxon>
    </lineage>
</organism>
<evidence type="ECO:0000313" key="16">
    <source>
        <dbReference type="EMBL" id="OAQ24696.1"/>
    </source>
</evidence>
<keyword evidence="5 14" id="KW-0732">Signal</keyword>
<accession>A0A197JJL5</accession>
<dbReference type="AlphaFoldDB" id="A0A197JJL5"/>
<dbReference type="SUPFAM" id="SSF50630">
    <property type="entry name" value="Acid proteases"/>
    <property type="match status" value="1"/>
</dbReference>
<evidence type="ECO:0000256" key="14">
    <source>
        <dbReference type="SAM" id="SignalP"/>
    </source>
</evidence>
<dbReference type="InterPro" id="IPR001461">
    <property type="entry name" value="Aspartic_peptidase_A1"/>
</dbReference>
<reference evidence="16 17" key="1">
    <citation type="submission" date="2016-05" db="EMBL/GenBank/DDBJ databases">
        <title>Genome sequencing reveals origins of a unique bacterial endosymbiosis in the earliest lineages of terrestrial Fungi.</title>
        <authorList>
            <consortium name="DOE Joint Genome Institute"/>
            <person name="Uehling J."/>
            <person name="Gryganskyi A."/>
            <person name="Hameed K."/>
            <person name="Tschaplinski T."/>
            <person name="Misztal P."/>
            <person name="Wu S."/>
            <person name="Desiro A."/>
            <person name="Vande Pol N."/>
            <person name="Du Z.-Y."/>
            <person name="Zienkiewicz A."/>
            <person name="Zienkiewicz K."/>
            <person name="Morin E."/>
            <person name="Tisserant E."/>
            <person name="Splivallo R."/>
            <person name="Hainaut M."/>
            <person name="Henrissat B."/>
            <person name="Ohm R."/>
            <person name="Kuo A."/>
            <person name="Yan J."/>
            <person name="Lipzen A."/>
            <person name="Nolan M."/>
            <person name="Labutti K."/>
            <person name="Barry K."/>
            <person name="Goldstein A."/>
            <person name="Labbe J."/>
            <person name="Schadt C."/>
            <person name="Tuskan G."/>
            <person name="Grigoriev I."/>
            <person name="Martin F."/>
            <person name="Vilgalys R."/>
            <person name="Bonito G."/>
        </authorList>
    </citation>
    <scope>NUCLEOTIDE SEQUENCE [LARGE SCALE GENOMIC DNA]</scope>
    <source>
        <strain evidence="16 17">AG-77</strain>
    </source>
</reference>
<comment type="catalytic activity">
    <reaction evidence="1">
        <text>Hydrolysis of proteins with broad specificity similar to that of pepsin A, preferring hydrophobic residues at P1 and P1'. Clots milk and activates trypsinogen. Does not cleave 4-Gln-|-His-5, but does cleave 10-His-|-Leu-11 and 12-Val-|-Glu-13 in B chain of insulin.</text>
        <dbReference type="EC" id="3.4.23.21"/>
    </reaction>
</comment>
<comment type="similarity">
    <text evidence="2 12">Belongs to the peptidase A1 family.</text>
</comment>
<evidence type="ECO:0000313" key="17">
    <source>
        <dbReference type="Proteomes" id="UP000078512"/>
    </source>
</evidence>
<evidence type="ECO:0000256" key="10">
    <source>
        <dbReference type="PIRSR" id="PIRSR601461-1"/>
    </source>
</evidence>
<name>A0A197JJL5_9FUNG</name>
<feature type="domain" description="Peptidase A1" evidence="15">
    <location>
        <begin position="95"/>
        <end position="411"/>
    </location>
</feature>
<feature type="active site" evidence="10">
    <location>
        <position position="297"/>
    </location>
</feature>
<evidence type="ECO:0000256" key="11">
    <source>
        <dbReference type="PIRSR" id="PIRSR601461-2"/>
    </source>
</evidence>
<evidence type="ECO:0000256" key="5">
    <source>
        <dbReference type="ARBA" id="ARBA00022729"/>
    </source>
</evidence>
<evidence type="ECO:0000256" key="9">
    <source>
        <dbReference type="ARBA" id="ARBA00023157"/>
    </source>
</evidence>
<dbReference type="PROSITE" id="PS51767">
    <property type="entry name" value="PEPTIDASE_A1"/>
    <property type="match status" value="1"/>
</dbReference>
<dbReference type="GO" id="GO:0006508">
    <property type="term" value="P:proteolysis"/>
    <property type="evidence" value="ECO:0007669"/>
    <property type="project" value="UniProtKB-KW"/>
</dbReference>
<dbReference type="InterPro" id="IPR033121">
    <property type="entry name" value="PEPTIDASE_A1"/>
</dbReference>
<dbReference type="PANTHER" id="PTHR47966">
    <property type="entry name" value="BETA-SITE APP-CLEAVING ENZYME, ISOFORM A-RELATED"/>
    <property type="match status" value="1"/>
</dbReference>
<feature type="chain" id="PRO_5008276007" description="rhizopuspepsin" evidence="14">
    <location>
        <begin position="22"/>
        <end position="415"/>
    </location>
</feature>
<dbReference type="InterPro" id="IPR001969">
    <property type="entry name" value="Aspartic_peptidase_AS"/>
</dbReference>
<evidence type="ECO:0000256" key="1">
    <source>
        <dbReference type="ARBA" id="ARBA00001130"/>
    </source>
</evidence>